<dbReference type="AlphaFoldDB" id="A0A318FPS7"/>
<keyword evidence="1" id="KW-0732">Signal</keyword>
<dbReference type="Pfam" id="PF00419">
    <property type="entry name" value="Fimbrial"/>
    <property type="match status" value="1"/>
</dbReference>
<feature type="domain" description="Fimbrial-type adhesion" evidence="2">
    <location>
        <begin position="223"/>
        <end position="379"/>
    </location>
</feature>
<dbReference type="Gene3D" id="2.60.40.1090">
    <property type="entry name" value="Fimbrial-type adhesion domain"/>
    <property type="match status" value="1"/>
</dbReference>
<feature type="signal peptide" evidence="1">
    <location>
        <begin position="1"/>
        <end position="21"/>
    </location>
</feature>
<comment type="caution">
    <text evidence="3">The sequence shown here is derived from an EMBL/GenBank/DDBJ whole genome shotgun (WGS) entry which is preliminary data.</text>
</comment>
<dbReference type="Proteomes" id="UP000247485">
    <property type="component" value="Unassembled WGS sequence"/>
</dbReference>
<feature type="chain" id="PRO_5016419281" description="Fimbrial-type adhesion domain-containing protein" evidence="1">
    <location>
        <begin position="22"/>
        <end position="379"/>
    </location>
</feature>
<dbReference type="InterPro" id="IPR036937">
    <property type="entry name" value="Adhesion_dom_fimbrial_sf"/>
</dbReference>
<accession>A0A318FPS7</accession>
<dbReference type="GO" id="GO:0007155">
    <property type="term" value="P:cell adhesion"/>
    <property type="evidence" value="ECO:0007669"/>
    <property type="project" value="InterPro"/>
</dbReference>
<dbReference type="EMBL" id="QJJG01000007">
    <property type="protein sequence ID" value="PXW45297.1"/>
    <property type="molecule type" value="Genomic_DNA"/>
</dbReference>
<evidence type="ECO:0000256" key="1">
    <source>
        <dbReference type="SAM" id="SignalP"/>
    </source>
</evidence>
<name>A0A318FPS7_KLEOX</name>
<dbReference type="InterPro" id="IPR008966">
    <property type="entry name" value="Adhesion_dom_sf"/>
</dbReference>
<evidence type="ECO:0000313" key="4">
    <source>
        <dbReference type="Proteomes" id="UP000247485"/>
    </source>
</evidence>
<organism evidence="3 4">
    <name type="scientific">Klebsiella oxytoca</name>
    <dbReference type="NCBI Taxonomy" id="571"/>
    <lineage>
        <taxon>Bacteria</taxon>
        <taxon>Pseudomonadati</taxon>
        <taxon>Pseudomonadota</taxon>
        <taxon>Gammaproteobacteria</taxon>
        <taxon>Enterobacterales</taxon>
        <taxon>Enterobacteriaceae</taxon>
        <taxon>Klebsiella/Raoultella group</taxon>
        <taxon>Klebsiella</taxon>
    </lineage>
</organism>
<dbReference type="InterPro" id="IPR000259">
    <property type="entry name" value="Adhesion_dom_fimbrial"/>
</dbReference>
<reference evidence="3 4" key="1">
    <citation type="submission" date="2018-05" db="EMBL/GenBank/DDBJ databases">
        <title>Freshwater and sediment microbial communities from various areas in North America, analyzing microbe dynamics in response to fracking.</title>
        <authorList>
            <person name="Lamendella R."/>
        </authorList>
    </citation>
    <scope>NUCLEOTIDE SEQUENCE [LARGE SCALE GENOMIC DNA]</scope>
    <source>
        <strain evidence="3 4">67</strain>
    </source>
</reference>
<gene>
    <name evidence="3" type="ORF">DET57_10790</name>
</gene>
<dbReference type="Gene3D" id="2.60.40.3310">
    <property type="match status" value="1"/>
</dbReference>
<protein>
    <recommendedName>
        <fullName evidence="2">Fimbrial-type adhesion domain-containing protein</fullName>
    </recommendedName>
</protein>
<dbReference type="GO" id="GO:0009289">
    <property type="term" value="C:pilus"/>
    <property type="evidence" value="ECO:0007669"/>
    <property type="project" value="InterPro"/>
</dbReference>
<proteinExistence type="predicted"/>
<sequence length="379" mass="41007">MNRQMINALLVTLTVPLPVCAINISEDVYWYDGDTAGQKAATCLFHIPDKKPFADAVTLVTDKSQGPGTVLWSWDYATFLPDYALSCVGSGISNSSGRLKDPARSNPSDWQLRVTAHGGTDLMPTTNPGVGIRWYFHSAQGEQVKTLAQLSATASLDVSMNSDGRYVFNPGKVATLSAKAELVKTGEVAYGTAISPQPAQSQIWLDAGTTQSRLEETGHGGIIPVAPSCRLAAKEYQVEMGRWVTQNGRQLPARGAETPFELQLECTGQVEHLRLRFEDSGTRASANQNITLYRANGGDSISGLELEMLFNGNRINIGDTETLDIGSRGRSTRNDVAIFQPAAPISLTARYLQYADITSGASTYTGDINGKVNIWMSYD</sequence>
<dbReference type="RefSeq" id="WP_142670524.1">
    <property type="nucleotide sequence ID" value="NZ_QJJG01000007.1"/>
</dbReference>
<evidence type="ECO:0000259" key="2">
    <source>
        <dbReference type="Pfam" id="PF00419"/>
    </source>
</evidence>
<dbReference type="SUPFAM" id="SSF49401">
    <property type="entry name" value="Bacterial adhesins"/>
    <property type="match status" value="1"/>
</dbReference>
<evidence type="ECO:0000313" key="3">
    <source>
        <dbReference type="EMBL" id="PXW45297.1"/>
    </source>
</evidence>